<keyword evidence="2" id="KW-1185">Reference proteome</keyword>
<dbReference type="Proteomes" id="UP001140234">
    <property type="component" value="Unassembled WGS sequence"/>
</dbReference>
<organism evidence="1 2">
    <name type="scientific">Coemansia nantahalensis</name>
    <dbReference type="NCBI Taxonomy" id="2789366"/>
    <lineage>
        <taxon>Eukaryota</taxon>
        <taxon>Fungi</taxon>
        <taxon>Fungi incertae sedis</taxon>
        <taxon>Zoopagomycota</taxon>
        <taxon>Kickxellomycotina</taxon>
        <taxon>Kickxellomycetes</taxon>
        <taxon>Kickxellales</taxon>
        <taxon>Kickxellaceae</taxon>
        <taxon>Coemansia</taxon>
    </lineage>
</organism>
<accession>A0ACC1K4Z9</accession>
<reference evidence="1" key="1">
    <citation type="submission" date="2022-07" db="EMBL/GenBank/DDBJ databases">
        <title>Phylogenomic reconstructions and comparative analyses of Kickxellomycotina fungi.</title>
        <authorList>
            <person name="Reynolds N.K."/>
            <person name="Stajich J.E."/>
            <person name="Barry K."/>
            <person name="Grigoriev I.V."/>
            <person name="Crous P."/>
            <person name="Smith M.E."/>
        </authorList>
    </citation>
    <scope>NUCLEOTIDE SEQUENCE</scope>
    <source>
        <strain evidence="1">CBS 109366</strain>
    </source>
</reference>
<protein>
    <submittedName>
        <fullName evidence="1">Uncharacterized protein</fullName>
    </submittedName>
</protein>
<evidence type="ECO:0000313" key="1">
    <source>
        <dbReference type="EMBL" id="KAJ2773567.1"/>
    </source>
</evidence>
<proteinExistence type="predicted"/>
<sequence length="244" mass="26204">MKGIRTRMRLLGDPADADPTPPQPQPPAAHQTARRRACTSGSGARALPSPPLADSSPQHAWAVGPRKLRGLHPAPVVVYVRENPRLVALAMDRLFGALTATHNIDARDIRVGDVPTAYDLPSAVRRMGKGRQLVIAVALVTRDSPWFDADQLAAARAFLLQWSQTNAVPLVDGVLVADAPADLEARIAAPGWDITAGDPRADAPADPEDTATSDSDDGACPDFSFGDYLAHRAIEMFYVEHRGW</sequence>
<name>A0ACC1K4Z9_9FUNG</name>
<comment type="caution">
    <text evidence="1">The sequence shown here is derived from an EMBL/GenBank/DDBJ whole genome shotgun (WGS) entry which is preliminary data.</text>
</comment>
<evidence type="ECO:0000313" key="2">
    <source>
        <dbReference type="Proteomes" id="UP001140234"/>
    </source>
</evidence>
<dbReference type="EMBL" id="JANBUJ010000208">
    <property type="protein sequence ID" value="KAJ2773567.1"/>
    <property type="molecule type" value="Genomic_DNA"/>
</dbReference>
<gene>
    <name evidence="1" type="ORF">IWQ57_001236</name>
</gene>